<dbReference type="Proteomes" id="UP000291189">
    <property type="component" value="Unassembled WGS sequence"/>
</dbReference>
<keyword evidence="1" id="KW-0732">Signal</keyword>
<sequence>MSRPGLLLAPLALLLLAGPVGAAVAQQAPNQPPAAAPDEATVQAGQAVTVPVLANDTDDGVGRPAGEPPRLEVVGVAGDPRATYSPADVTVTTGAGDSGDVVVDYQVSDGELVSTGRLVVHVTPSPTERAVTLEVDKDLVALRDHTVSGQVSPAAAGAVVKVQRKAGDRWRTEARATTDGAGAWAATWSTDRAGRTKLRAKALLPDGGKVVSRTVERRVRAVAAPSVSGPLAASDVPHSWRAGCPVGPAGLRMVRVNHWGYDGRVDRGALVVRAGEARAVVKVLKAAFAQGFPIRRMRPADHFYAGGRRTPSGSDKAAMRAGNTSAFNCRPVTGNPYRISQHSYGNAVDINTRENPYVTSSRVYPAGSRRYLDRSPYRRGVIVAGGVVHRKFQALGWAWGARWGHPDYQHFSSNGG</sequence>
<name>A0A4V1Z125_9ACTN</name>
<dbReference type="AlphaFoldDB" id="A0A4V1Z125"/>
<dbReference type="GO" id="GO:0008233">
    <property type="term" value="F:peptidase activity"/>
    <property type="evidence" value="ECO:0007669"/>
    <property type="project" value="InterPro"/>
</dbReference>
<dbReference type="Pfam" id="PF13539">
    <property type="entry name" value="Peptidase_M15_4"/>
    <property type="match status" value="1"/>
</dbReference>
<evidence type="ECO:0000313" key="3">
    <source>
        <dbReference type="EMBL" id="RYU09426.1"/>
    </source>
</evidence>
<dbReference type="InterPro" id="IPR039561">
    <property type="entry name" value="Peptidase_M15C"/>
</dbReference>
<organism evidence="3 4">
    <name type="scientific">Nocardioides iriomotensis</name>
    <dbReference type="NCBI Taxonomy" id="715784"/>
    <lineage>
        <taxon>Bacteria</taxon>
        <taxon>Bacillati</taxon>
        <taxon>Actinomycetota</taxon>
        <taxon>Actinomycetes</taxon>
        <taxon>Propionibacteriales</taxon>
        <taxon>Nocardioidaceae</taxon>
        <taxon>Nocardioides</taxon>
    </lineage>
</organism>
<dbReference type="OrthoDB" id="9799970at2"/>
<feature type="domain" description="Peptidase M15C" evidence="2">
    <location>
        <begin position="336"/>
        <end position="412"/>
    </location>
</feature>
<gene>
    <name evidence="3" type="ORF">ETU37_20385</name>
</gene>
<feature type="signal peptide" evidence="1">
    <location>
        <begin position="1"/>
        <end position="22"/>
    </location>
</feature>
<evidence type="ECO:0000256" key="1">
    <source>
        <dbReference type="SAM" id="SignalP"/>
    </source>
</evidence>
<evidence type="ECO:0000313" key="4">
    <source>
        <dbReference type="Proteomes" id="UP000291189"/>
    </source>
</evidence>
<reference evidence="3 4" key="1">
    <citation type="submission" date="2019-01" db="EMBL/GenBank/DDBJ databases">
        <title>Nocardioides guangzhouensis sp. nov., an actinobacterium isolated from soil.</title>
        <authorList>
            <person name="Fu Y."/>
            <person name="Cai Y."/>
            <person name="Lin Z."/>
            <person name="Chen P."/>
        </authorList>
    </citation>
    <scope>NUCLEOTIDE SEQUENCE [LARGE SCALE GENOMIC DNA]</scope>
    <source>
        <strain evidence="3 4">NBRC 105384</strain>
    </source>
</reference>
<protein>
    <submittedName>
        <fullName evidence="3">M15 family peptidase</fullName>
    </submittedName>
</protein>
<evidence type="ECO:0000259" key="2">
    <source>
        <dbReference type="Pfam" id="PF13539"/>
    </source>
</evidence>
<dbReference type="EMBL" id="SDPU01000035">
    <property type="protein sequence ID" value="RYU09426.1"/>
    <property type="molecule type" value="Genomic_DNA"/>
</dbReference>
<keyword evidence="4" id="KW-1185">Reference proteome</keyword>
<dbReference type="InterPro" id="IPR009045">
    <property type="entry name" value="Zn_M74/Hedgehog-like"/>
</dbReference>
<feature type="chain" id="PRO_5020861891" evidence="1">
    <location>
        <begin position="23"/>
        <end position="416"/>
    </location>
</feature>
<dbReference type="Pfam" id="PF17963">
    <property type="entry name" value="Big_9"/>
    <property type="match status" value="1"/>
</dbReference>
<dbReference type="Gene3D" id="3.30.1380.10">
    <property type="match status" value="1"/>
</dbReference>
<dbReference type="RefSeq" id="WP_129989191.1">
    <property type="nucleotide sequence ID" value="NZ_SDPU01000035.1"/>
</dbReference>
<dbReference type="SUPFAM" id="SSF55166">
    <property type="entry name" value="Hedgehog/DD-peptidase"/>
    <property type="match status" value="1"/>
</dbReference>
<proteinExistence type="predicted"/>
<comment type="caution">
    <text evidence="3">The sequence shown here is derived from an EMBL/GenBank/DDBJ whole genome shotgun (WGS) entry which is preliminary data.</text>
</comment>
<accession>A0A4V1Z125</accession>